<gene>
    <name evidence="1" type="ORF">BST85_13395</name>
</gene>
<sequence>MLELENVSKAFDRVEIIYDKKNPLLRKFLNSAKKDKTNLYTEDMNEILNLTADLNDSIEKSIGELQNLKYKLPNSKLIETTVEYLDRVSDYENDMPLFLKLITDSIENNHFEVRDRISDGIARVNSARFDYQSQLDKFYRENNFTKKEIDSLIGKN</sequence>
<evidence type="ECO:0000313" key="2">
    <source>
        <dbReference type="Proteomes" id="UP000239800"/>
    </source>
</evidence>
<organism evidence="1 2">
    <name type="scientific">Aureitalea marina</name>
    <dbReference type="NCBI Taxonomy" id="930804"/>
    <lineage>
        <taxon>Bacteria</taxon>
        <taxon>Pseudomonadati</taxon>
        <taxon>Bacteroidota</taxon>
        <taxon>Flavobacteriia</taxon>
        <taxon>Flavobacteriales</taxon>
        <taxon>Flavobacteriaceae</taxon>
        <taxon>Aureitalea</taxon>
    </lineage>
</organism>
<proteinExistence type="predicted"/>
<accession>A0A2S7KT34</accession>
<evidence type="ECO:0000313" key="1">
    <source>
        <dbReference type="EMBL" id="PQB05777.1"/>
    </source>
</evidence>
<dbReference type="EMBL" id="MQUB01000001">
    <property type="protein sequence ID" value="PQB05777.1"/>
    <property type="molecule type" value="Genomic_DNA"/>
</dbReference>
<dbReference type="AlphaFoldDB" id="A0A2S7KT34"/>
<comment type="caution">
    <text evidence="1">The sequence shown here is derived from an EMBL/GenBank/DDBJ whole genome shotgun (WGS) entry which is preliminary data.</text>
</comment>
<dbReference type="Proteomes" id="UP000239800">
    <property type="component" value="Unassembled WGS sequence"/>
</dbReference>
<keyword evidence="2" id="KW-1185">Reference proteome</keyword>
<protein>
    <submittedName>
        <fullName evidence="1">Uncharacterized protein</fullName>
    </submittedName>
</protein>
<name>A0A2S7KT34_9FLAO</name>
<reference evidence="1 2" key="1">
    <citation type="submission" date="2016-11" db="EMBL/GenBank/DDBJ databases">
        <title>Trade-off between light-utilization and light-protection in marine flavobacteria.</title>
        <authorList>
            <person name="Kumagai Y."/>
        </authorList>
    </citation>
    <scope>NUCLEOTIDE SEQUENCE [LARGE SCALE GENOMIC DNA]</scope>
    <source>
        <strain evidence="1 2">NBRC 107741</strain>
    </source>
</reference>